<dbReference type="GO" id="GO:0000009">
    <property type="term" value="F:alpha-1,6-mannosyltransferase activity"/>
    <property type="evidence" value="ECO:0007669"/>
    <property type="project" value="InterPro"/>
</dbReference>
<dbReference type="SUPFAM" id="SSF53448">
    <property type="entry name" value="Nucleotide-diphospho-sugar transferases"/>
    <property type="match status" value="1"/>
</dbReference>
<evidence type="ECO:0000256" key="2">
    <source>
        <dbReference type="SAM" id="Coils"/>
    </source>
</evidence>
<dbReference type="PANTHER" id="PTHR31834:SF8">
    <property type="entry name" value="TRANSFERASE, PUTATIVE (AFU_ORTHOLOGUE AFUA_6G14040)-RELATED"/>
    <property type="match status" value="1"/>
</dbReference>
<dbReference type="AlphaFoldDB" id="A0A6A6GI93"/>
<dbReference type="Pfam" id="PF04488">
    <property type="entry name" value="Gly_transf_sug"/>
    <property type="match status" value="1"/>
</dbReference>
<evidence type="ECO:0000256" key="1">
    <source>
        <dbReference type="ARBA" id="ARBA00009003"/>
    </source>
</evidence>
<keyword evidence="3" id="KW-0812">Transmembrane</keyword>
<proteinExistence type="inferred from homology"/>
<accession>A0A6A6GI93</accession>
<gene>
    <name evidence="4" type="ORF">BDZ85DRAFT_193896</name>
</gene>
<dbReference type="GO" id="GO:0000136">
    <property type="term" value="C:mannan polymerase complex"/>
    <property type="evidence" value="ECO:0007669"/>
    <property type="project" value="TreeGrafter"/>
</dbReference>
<dbReference type="InterPro" id="IPR029044">
    <property type="entry name" value="Nucleotide-diphossugar_trans"/>
</dbReference>
<reference evidence="5" key="1">
    <citation type="journal article" date="2020" name="Stud. Mycol.">
        <title>101 Dothideomycetes genomes: A test case for predicting lifestyles and emergence of pathogens.</title>
        <authorList>
            <person name="Haridas S."/>
            <person name="Albert R."/>
            <person name="Binder M."/>
            <person name="Bloem J."/>
            <person name="LaButti K."/>
            <person name="Salamov A."/>
            <person name="Andreopoulos B."/>
            <person name="Baker S."/>
            <person name="Barry K."/>
            <person name="Bills G."/>
            <person name="Bluhm B."/>
            <person name="Cannon C."/>
            <person name="Castanera R."/>
            <person name="Culley D."/>
            <person name="Daum C."/>
            <person name="Ezra D."/>
            <person name="Gonzalez J."/>
            <person name="Henrissat B."/>
            <person name="Kuo A."/>
            <person name="Liang C."/>
            <person name="Lipzen A."/>
            <person name="Lutzoni F."/>
            <person name="Magnuson J."/>
            <person name="Mondo S."/>
            <person name="Nolan M."/>
            <person name="Ohm R."/>
            <person name="Pangilinan J."/>
            <person name="Park H.-J."/>
            <person name="Ramirez L."/>
            <person name="Alfaro M."/>
            <person name="Sun H."/>
            <person name="Tritt A."/>
            <person name="Yoshinaga Y."/>
            <person name="Zwiers L.-H."/>
            <person name="Turgeon B."/>
            <person name="Goodwin S."/>
            <person name="Spatafora J."/>
            <person name="Crous P."/>
            <person name="Grigoriev I."/>
        </authorList>
    </citation>
    <scope>NUCLEOTIDE SEQUENCE [LARGE SCALE GENOMIC DNA]</scope>
    <source>
        <strain evidence="5">CECT 20119</strain>
    </source>
</reference>
<feature type="transmembrane region" description="Helical" evidence="3">
    <location>
        <begin position="7"/>
        <end position="26"/>
    </location>
</feature>
<organism evidence="4 5">
    <name type="scientific">Elsinoe ampelina</name>
    <dbReference type="NCBI Taxonomy" id="302913"/>
    <lineage>
        <taxon>Eukaryota</taxon>
        <taxon>Fungi</taxon>
        <taxon>Dikarya</taxon>
        <taxon>Ascomycota</taxon>
        <taxon>Pezizomycotina</taxon>
        <taxon>Dothideomycetes</taxon>
        <taxon>Dothideomycetidae</taxon>
        <taxon>Myriangiales</taxon>
        <taxon>Elsinoaceae</taxon>
        <taxon>Elsinoe</taxon>
    </lineage>
</organism>
<feature type="coiled-coil region" evidence="2">
    <location>
        <begin position="340"/>
        <end position="367"/>
    </location>
</feature>
<comment type="similarity">
    <text evidence="1">Belongs to the glycosyltransferase 32 family.</text>
</comment>
<name>A0A6A6GI93_9PEZI</name>
<protein>
    <submittedName>
        <fullName evidence="4">Nucleotide-diphospho-sugar transferase</fullName>
    </submittedName>
</protein>
<dbReference type="Proteomes" id="UP000799538">
    <property type="component" value="Unassembled WGS sequence"/>
</dbReference>
<dbReference type="InterPro" id="IPR039367">
    <property type="entry name" value="Och1-like"/>
</dbReference>
<dbReference type="OrthoDB" id="409543at2759"/>
<keyword evidence="3" id="KW-0472">Membrane</keyword>
<keyword evidence="4" id="KW-0808">Transferase</keyword>
<keyword evidence="5" id="KW-1185">Reference proteome</keyword>
<dbReference type="FunFam" id="3.90.550.20:FF:000004">
    <property type="entry name" value="Glycosyltransferase family 32 protein"/>
    <property type="match status" value="1"/>
</dbReference>
<dbReference type="InterPro" id="IPR007577">
    <property type="entry name" value="GlycoTrfase_DXD_sugar-bd_CS"/>
</dbReference>
<dbReference type="GO" id="GO:0006487">
    <property type="term" value="P:protein N-linked glycosylation"/>
    <property type="evidence" value="ECO:0007669"/>
    <property type="project" value="TreeGrafter"/>
</dbReference>
<sequence length="373" mass="43268">MPTQVRRILPALTVFCLILIFLWSPYKDIPASYLVAKDPRFPRKIWQIWKIDPLGFEETDLNRARSWVGKNPEYRYEVLTDKNDLAYVEREFGPDGLNRLDIVYTYRELNARIIKADILRYLVMYVEGGVYTDIDVEALRPIGRFLPERYQERDVDMVIGVEIDQPEFKNHTILGTKCQSFCQWTFMCKPRLPVMLKLVENIIAWLKTVADEQKVGIADIKLDFDQVISGTGPSAFTKAILDDMSARTGKDINWDPFHGLSESKLVGGVLVLPVEAFAAGQGHSDSGNHDTKYSLVRHHYHASHWPDAHPRYKHPVFGQVEDCNWNRECVDKWDNDRAHFETLSQEEKNMRIAVKELKDKEDKEKEKAKDKPK</sequence>
<evidence type="ECO:0000313" key="5">
    <source>
        <dbReference type="Proteomes" id="UP000799538"/>
    </source>
</evidence>
<dbReference type="PANTHER" id="PTHR31834">
    <property type="entry name" value="INITIATION-SPECIFIC ALPHA-1,6-MANNOSYLTRANSFERASE"/>
    <property type="match status" value="1"/>
</dbReference>
<dbReference type="EMBL" id="ML992504">
    <property type="protein sequence ID" value="KAF2225319.1"/>
    <property type="molecule type" value="Genomic_DNA"/>
</dbReference>
<keyword evidence="3" id="KW-1133">Transmembrane helix</keyword>
<dbReference type="Gene3D" id="3.90.550.20">
    <property type="match status" value="1"/>
</dbReference>
<evidence type="ECO:0000256" key="3">
    <source>
        <dbReference type="SAM" id="Phobius"/>
    </source>
</evidence>
<evidence type="ECO:0000313" key="4">
    <source>
        <dbReference type="EMBL" id="KAF2225319.1"/>
    </source>
</evidence>
<keyword evidence="2" id="KW-0175">Coiled coil</keyword>